<evidence type="ECO:0000313" key="3">
    <source>
        <dbReference type="EMBL" id="AEU35764.1"/>
    </source>
</evidence>
<accession>G8P048</accession>
<dbReference type="GO" id="GO:0003677">
    <property type="term" value="F:DNA binding"/>
    <property type="evidence" value="ECO:0007669"/>
    <property type="project" value="UniProtKB-UniRule"/>
</dbReference>
<dbReference type="RefSeq" id="WP_014264644.1">
    <property type="nucleotide sequence ID" value="NC_016631.1"/>
</dbReference>
<dbReference type="InterPro" id="IPR004401">
    <property type="entry name" value="YbaB/EbfC"/>
</dbReference>
<dbReference type="InterPro" id="IPR036894">
    <property type="entry name" value="YbaB-like_sf"/>
</dbReference>
<organism evidence="3 4">
    <name type="scientific">Granulicella mallensis (strain ATCC BAA-1857 / DSM 23137 / MP5ACTX8)</name>
    <dbReference type="NCBI Taxonomy" id="682795"/>
    <lineage>
        <taxon>Bacteria</taxon>
        <taxon>Pseudomonadati</taxon>
        <taxon>Acidobacteriota</taxon>
        <taxon>Terriglobia</taxon>
        <taxon>Terriglobales</taxon>
        <taxon>Acidobacteriaceae</taxon>
        <taxon>Granulicella</taxon>
    </lineage>
</organism>
<dbReference type="Proteomes" id="UP000007113">
    <property type="component" value="Chromosome"/>
</dbReference>
<comment type="subunit">
    <text evidence="2">Homodimer.</text>
</comment>
<dbReference type="HOGENOM" id="CLU_140930_2_1_0"/>
<evidence type="ECO:0000313" key="4">
    <source>
        <dbReference type="Proteomes" id="UP000007113"/>
    </source>
</evidence>
<dbReference type="GO" id="GO:0043590">
    <property type="term" value="C:bacterial nucleoid"/>
    <property type="evidence" value="ECO:0007669"/>
    <property type="project" value="UniProtKB-UniRule"/>
</dbReference>
<dbReference type="OrthoDB" id="9795263at2"/>
<gene>
    <name evidence="3" type="ordered locus">AciX8_1421</name>
</gene>
<dbReference type="GO" id="GO:0005829">
    <property type="term" value="C:cytosol"/>
    <property type="evidence" value="ECO:0007669"/>
    <property type="project" value="TreeGrafter"/>
</dbReference>
<protein>
    <recommendedName>
        <fullName evidence="2">Nucleoid-associated protein AciX8_1421</fullName>
    </recommendedName>
</protein>
<proteinExistence type="inferred from homology"/>
<comment type="subcellular location">
    <subcellularLocation>
        <location evidence="2">Cytoplasm</location>
        <location evidence="2">Nucleoid</location>
    </subcellularLocation>
</comment>
<dbReference type="KEGG" id="gma:AciX8_1421"/>
<dbReference type="AlphaFoldDB" id="G8P048"/>
<dbReference type="SUPFAM" id="SSF82607">
    <property type="entry name" value="YbaB-like"/>
    <property type="match status" value="1"/>
</dbReference>
<dbReference type="PANTHER" id="PTHR33449:SF1">
    <property type="entry name" value="NUCLEOID-ASSOCIATED PROTEIN YBAB"/>
    <property type="match status" value="1"/>
</dbReference>
<dbReference type="Gene3D" id="3.30.1310.10">
    <property type="entry name" value="Nucleoid-associated protein YbaB-like domain"/>
    <property type="match status" value="1"/>
</dbReference>
<name>G8P048_GRAMM</name>
<reference evidence="3 4" key="1">
    <citation type="submission" date="2011-11" db="EMBL/GenBank/DDBJ databases">
        <title>Complete sequence of Granulicella mallensis MP5ACTX8.</title>
        <authorList>
            <consortium name="US DOE Joint Genome Institute"/>
            <person name="Lucas S."/>
            <person name="Copeland A."/>
            <person name="Lapidus A."/>
            <person name="Cheng J.-F."/>
            <person name="Goodwin L."/>
            <person name="Pitluck S."/>
            <person name="Peters L."/>
            <person name="Lu M."/>
            <person name="Detter J.C."/>
            <person name="Han C."/>
            <person name="Tapia R."/>
            <person name="Land M."/>
            <person name="Hauser L."/>
            <person name="Kyrpides N."/>
            <person name="Ivanova N."/>
            <person name="Mikhailova N."/>
            <person name="Pagani I."/>
            <person name="Rawat S."/>
            <person name="Mannisto M."/>
            <person name="Haggblom M."/>
            <person name="Woyke T."/>
        </authorList>
    </citation>
    <scope>NUCLEOTIDE SEQUENCE [LARGE SCALE GENOMIC DNA]</scope>
    <source>
        <strain evidence="4">ATCC BAA-1857 / DSM 23137 / MP5ACTX8</strain>
    </source>
</reference>
<dbReference type="eggNOG" id="COG0718">
    <property type="taxonomic scope" value="Bacteria"/>
</dbReference>
<dbReference type="NCBIfam" id="TIGR00103">
    <property type="entry name" value="DNA_YbaB_EbfC"/>
    <property type="match status" value="1"/>
</dbReference>
<dbReference type="PANTHER" id="PTHR33449">
    <property type="entry name" value="NUCLEOID-ASSOCIATED PROTEIN YBAB"/>
    <property type="match status" value="1"/>
</dbReference>
<sequence length="103" mass="10550">MDLGQIQQMLSQAQTMKSQMDERLAETIVEATSGGGAVTVRMNGKKELLKLTIAPSAASAAEGDITMLEDLILAAVNEASRKADAAAESNAAGMLGGLGLPGF</sequence>
<evidence type="ECO:0000256" key="2">
    <source>
        <dbReference type="HAMAP-Rule" id="MF_00274"/>
    </source>
</evidence>
<keyword evidence="1 2" id="KW-0238">DNA-binding</keyword>
<comment type="similarity">
    <text evidence="2">Belongs to the YbaB/EbfC family.</text>
</comment>
<dbReference type="STRING" id="682795.AciX8_1421"/>
<keyword evidence="4" id="KW-1185">Reference proteome</keyword>
<keyword evidence="2" id="KW-0963">Cytoplasm</keyword>
<dbReference type="PIRSF" id="PIRSF004555">
    <property type="entry name" value="UCP004555"/>
    <property type="match status" value="1"/>
</dbReference>
<evidence type="ECO:0000256" key="1">
    <source>
        <dbReference type="ARBA" id="ARBA00023125"/>
    </source>
</evidence>
<dbReference type="Pfam" id="PF02575">
    <property type="entry name" value="YbaB_DNA_bd"/>
    <property type="match status" value="1"/>
</dbReference>
<dbReference type="HAMAP" id="MF_00274">
    <property type="entry name" value="DNA_YbaB_EbfC"/>
    <property type="match status" value="1"/>
</dbReference>
<dbReference type="EMBL" id="CP003130">
    <property type="protein sequence ID" value="AEU35764.1"/>
    <property type="molecule type" value="Genomic_DNA"/>
</dbReference>
<comment type="function">
    <text evidence="2">Binds to DNA and alters its conformation. May be involved in regulation of gene expression, nucleoid organization and DNA protection.</text>
</comment>